<dbReference type="KEGG" id="ndk:I601_3980"/>
<dbReference type="PATRIC" id="fig|1300347.3.peg.3985"/>
<dbReference type="Proteomes" id="UP000077868">
    <property type="component" value="Chromosome"/>
</dbReference>
<protein>
    <recommendedName>
        <fullName evidence="4">DUF1772 domain-containing protein</fullName>
    </recommendedName>
</protein>
<organism evidence="2 3">
    <name type="scientific">Nocardioides dokdonensis FR1436</name>
    <dbReference type="NCBI Taxonomy" id="1300347"/>
    <lineage>
        <taxon>Bacteria</taxon>
        <taxon>Bacillati</taxon>
        <taxon>Actinomycetota</taxon>
        <taxon>Actinomycetes</taxon>
        <taxon>Propionibacteriales</taxon>
        <taxon>Nocardioidaceae</taxon>
        <taxon>Nocardioides</taxon>
    </lineage>
</organism>
<accession>A0A1A9GPW1</accession>
<dbReference type="STRING" id="1300347.I601_3980"/>
<gene>
    <name evidence="2" type="ORF">I601_3980</name>
</gene>
<dbReference type="EMBL" id="CP015079">
    <property type="protein sequence ID" value="ANH40377.1"/>
    <property type="molecule type" value="Genomic_DNA"/>
</dbReference>
<feature type="transmembrane region" description="Helical" evidence="1">
    <location>
        <begin position="6"/>
        <end position="32"/>
    </location>
</feature>
<keyword evidence="1" id="KW-0812">Transmembrane</keyword>
<reference evidence="2 3" key="1">
    <citation type="submission" date="2016-03" db="EMBL/GenBank/DDBJ databases">
        <title>Complete genome sequence of a soil Actinobacterium, Nocardioides dokdonensis FR1436.</title>
        <authorList>
            <person name="Kwon S.-K."/>
            <person name="Kim K."/>
            <person name="Kim J.F."/>
        </authorList>
    </citation>
    <scope>NUCLEOTIDE SEQUENCE [LARGE SCALE GENOMIC DNA]</scope>
    <source>
        <strain evidence="2 3">FR1436</strain>
    </source>
</reference>
<sequence length="147" mass="14521">MEVPTALAVHALVALAHLGFQATVTVLVYPALARLAAPGAQSCAAQWSEAHRRHSRAIAPLVAVLYPALVASGAWLALTGPGGAGWVALLGAAVAVGATAVAAAPTHGRIGREGPTPALVRRLLRADRARLAGAALGAAGAVLAVLG</sequence>
<evidence type="ECO:0000313" key="3">
    <source>
        <dbReference type="Proteomes" id="UP000077868"/>
    </source>
</evidence>
<dbReference type="AlphaFoldDB" id="A0A1A9GPW1"/>
<feature type="transmembrane region" description="Helical" evidence="1">
    <location>
        <begin position="57"/>
        <end position="78"/>
    </location>
</feature>
<keyword evidence="1" id="KW-1133">Transmembrane helix</keyword>
<evidence type="ECO:0000313" key="2">
    <source>
        <dbReference type="EMBL" id="ANH40377.1"/>
    </source>
</evidence>
<feature type="transmembrane region" description="Helical" evidence="1">
    <location>
        <begin position="129"/>
        <end position="146"/>
    </location>
</feature>
<dbReference type="RefSeq" id="WP_218917706.1">
    <property type="nucleotide sequence ID" value="NZ_CP015079.1"/>
</dbReference>
<evidence type="ECO:0008006" key="4">
    <source>
        <dbReference type="Google" id="ProtNLM"/>
    </source>
</evidence>
<feature type="transmembrane region" description="Helical" evidence="1">
    <location>
        <begin position="84"/>
        <end position="104"/>
    </location>
</feature>
<evidence type="ECO:0000256" key="1">
    <source>
        <dbReference type="SAM" id="Phobius"/>
    </source>
</evidence>
<keyword evidence="1" id="KW-0472">Membrane</keyword>
<name>A0A1A9GPW1_9ACTN</name>
<keyword evidence="3" id="KW-1185">Reference proteome</keyword>
<proteinExistence type="predicted"/>